<accession>A0A7X1TLI2</accession>
<feature type="domain" description="DUF695" evidence="1">
    <location>
        <begin position="35"/>
        <end position="140"/>
    </location>
</feature>
<evidence type="ECO:0000259" key="1">
    <source>
        <dbReference type="Pfam" id="PF05117"/>
    </source>
</evidence>
<dbReference type="InterPro" id="IPR016097">
    <property type="entry name" value="DUF695"/>
</dbReference>
<sequence length="146" mass="16719">MQIGPLNRVNLSTATSEDPSGGRTIIFRYVRDSVDNATKLSQSTLCRLVWRYESGTGMPDIEQRERMDELEDALALAIEADGFASLVLVSTGDCRREWTYYAGSREDFVSRLNRGLSGHQRYPIEIFISQEPDWETFDDFRKRVAE</sequence>
<protein>
    <submittedName>
        <fullName evidence="2">DUF695 domain-containing protein</fullName>
    </submittedName>
</protein>
<dbReference type="AlphaFoldDB" id="A0A7X1TLI2"/>
<dbReference type="RefSeq" id="WP_152767982.1">
    <property type="nucleotide sequence ID" value="NZ_WHNP01000112.1"/>
</dbReference>
<dbReference type="Pfam" id="PF05117">
    <property type="entry name" value="DUF695"/>
    <property type="match status" value="1"/>
</dbReference>
<comment type="caution">
    <text evidence="2">The sequence shown here is derived from an EMBL/GenBank/DDBJ whole genome shotgun (WGS) entry which is preliminary data.</text>
</comment>
<dbReference type="EMBL" id="WHNP01000112">
    <property type="protein sequence ID" value="MPW23489.1"/>
    <property type="molecule type" value="Genomic_DNA"/>
</dbReference>
<proteinExistence type="predicted"/>
<organism evidence="2 3">
    <name type="scientific">Paraburkholderia franconis</name>
    <dbReference type="NCBI Taxonomy" id="2654983"/>
    <lineage>
        <taxon>Bacteria</taxon>
        <taxon>Pseudomonadati</taxon>
        <taxon>Pseudomonadota</taxon>
        <taxon>Betaproteobacteria</taxon>
        <taxon>Burkholderiales</taxon>
        <taxon>Burkholderiaceae</taxon>
        <taxon>Paraburkholderia</taxon>
    </lineage>
</organism>
<gene>
    <name evidence="2" type="ORF">GCT13_43840</name>
</gene>
<keyword evidence="3" id="KW-1185">Reference proteome</keyword>
<dbReference type="Proteomes" id="UP000484381">
    <property type="component" value="Unassembled WGS sequence"/>
</dbReference>
<evidence type="ECO:0000313" key="2">
    <source>
        <dbReference type="EMBL" id="MPW23489.1"/>
    </source>
</evidence>
<reference evidence="2 3" key="1">
    <citation type="submission" date="2019-10" db="EMBL/GenBank/DDBJ databases">
        <title>Paraburkholderia sp. isolated from nodules of Mimosa pudica from Brazilian Atlantic Forest soils.</title>
        <authorList>
            <person name="Paulitsch F."/>
            <person name="Hungria M."/>
            <person name="Dall'Agnol R."/>
        </authorList>
    </citation>
    <scope>NUCLEOTIDE SEQUENCE [LARGE SCALE GENOMIC DNA]</scope>
    <source>
        <strain evidence="2 3">CNPSo 3157</strain>
    </source>
</reference>
<evidence type="ECO:0000313" key="3">
    <source>
        <dbReference type="Proteomes" id="UP000484381"/>
    </source>
</evidence>
<name>A0A7X1TLI2_9BURK</name>